<evidence type="ECO:0000256" key="2">
    <source>
        <dbReference type="ARBA" id="ARBA00022475"/>
    </source>
</evidence>
<keyword evidence="2" id="KW-1003">Cell membrane</keyword>
<keyword evidence="5 7" id="KW-0472">Membrane</keyword>
<dbReference type="InterPro" id="IPR038078">
    <property type="entry name" value="PhoU-like_sf"/>
</dbReference>
<feature type="transmembrane region" description="Helical" evidence="7">
    <location>
        <begin position="208"/>
        <end position="230"/>
    </location>
</feature>
<evidence type="ECO:0000256" key="3">
    <source>
        <dbReference type="ARBA" id="ARBA00022692"/>
    </source>
</evidence>
<dbReference type="Gene3D" id="1.20.58.220">
    <property type="entry name" value="Phosphate transport system protein phou homolog 2, domain 2"/>
    <property type="match status" value="1"/>
</dbReference>
<keyword evidence="3 7" id="KW-0812">Transmembrane</keyword>
<keyword evidence="4 7" id="KW-1133">Transmembrane helix</keyword>
<feature type="transmembrane region" description="Helical" evidence="7">
    <location>
        <begin position="174"/>
        <end position="202"/>
    </location>
</feature>
<dbReference type="InterPro" id="IPR026022">
    <property type="entry name" value="PhoU_dom"/>
</dbReference>
<dbReference type="SUPFAM" id="SSF109755">
    <property type="entry name" value="PhoU-like"/>
    <property type="match status" value="1"/>
</dbReference>
<name>A0ABY6DH82_9RHOB</name>
<evidence type="ECO:0000256" key="6">
    <source>
        <dbReference type="SAM" id="MobiDB-lite"/>
    </source>
</evidence>
<evidence type="ECO:0000259" key="8">
    <source>
        <dbReference type="Pfam" id="PF01895"/>
    </source>
</evidence>
<reference evidence="9" key="1">
    <citation type="submission" date="2022-10" db="EMBL/GenBank/DDBJ databases">
        <title>Roseovarius pelagicus sp. nov., isolated from Arctic seawater.</title>
        <authorList>
            <person name="Hong Y.W."/>
            <person name="Hwang C.Y."/>
        </authorList>
    </citation>
    <scope>NUCLEOTIDE SEQUENCE</scope>
    <source>
        <strain evidence="9">HL-MP18</strain>
    </source>
</reference>
<feature type="transmembrane region" description="Helical" evidence="7">
    <location>
        <begin position="242"/>
        <end position="266"/>
    </location>
</feature>
<feature type="region of interest" description="Disordered" evidence="6">
    <location>
        <begin position="490"/>
        <end position="510"/>
    </location>
</feature>
<feature type="transmembrane region" description="Helical" evidence="7">
    <location>
        <begin position="78"/>
        <end position="99"/>
    </location>
</feature>
<proteinExistence type="predicted"/>
<dbReference type="InterPro" id="IPR003841">
    <property type="entry name" value="Na/Pi_transpt"/>
</dbReference>
<evidence type="ECO:0000256" key="7">
    <source>
        <dbReference type="SAM" id="Phobius"/>
    </source>
</evidence>
<dbReference type="Pfam" id="PF01895">
    <property type="entry name" value="PhoU"/>
    <property type="match status" value="1"/>
</dbReference>
<comment type="subcellular location">
    <subcellularLocation>
        <location evidence="1">Cell membrane</location>
        <topology evidence="1">Multi-pass membrane protein</topology>
    </subcellularLocation>
</comment>
<gene>
    <name evidence="9" type="ORF">N7U68_09770</name>
</gene>
<accession>A0ABY6DH82</accession>
<evidence type="ECO:0000256" key="4">
    <source>
        <dbReference type="ARBA" id="ARBA00022989"/>
    </source>
</evidence>
<dbReference type="PANTHER" id="PTHR10010">
    <property type="entry name" value="SOLUTE CARRIER FAMILY 34 SODIUM PHOSPHATE , MEMBER 2-RELATED"/>
    <property type="match status" value="1"/>
</dbReference>
<evidence type="ECO:0000256" key="1">
    <source>
        <dbReference type="ARBA" id="ARBA00004651"/>
    </source>
</evidence>
<sequence length="559" mass="60741">MLVLSFLTQLFGATMLLLFAVRMVRTGIERAFGARFRRLVTSTRGPTRLVPIGVMLAIVLQSSAAVTLLVAGFAAGGVIGFVPGIALVLGGDLGSALLIQVLSLKLDWLAPVLLMVGGILFLKTERRSLRQAGRIILGIALILLSLDLLRNTMEPIRDSAFLPSMSAYLERDYLTAFMVGGALAFVMHSSVAAILMCVTVVAIGALPFAVGVSLVLGANLGSALIPVWLCRGFPAEARRIPVANLVIRGAAALCALFVLNGLHIPFWHQGAQDAQQLVLLHIGFNASLLITLPFCGWLEKPMAACLPMRRAADGDHGNPAFLSVLKDNTVPPAPQALANLRREVLRMAGIVSDMFGPVITIYAEPDPDRVKRITERDEVVNVALDGVRRYASALPADDLTRQQRRDLRALVDYAIALEAAGDIIVKRLLPLAEEMHEDSQRFSPAGRAELEQIHASVMENLKLATNILISRDVESARALLEGKTEMKRLERNSRKQHLKRLSQGDVDSFSTSDKHVETAYLMKEFNSWIVTVAHPILEREGELLESRLAKPPAAGHPAK</sequence>
<feature type="domain" description="PhoU" evidence="8">
    <location>
        <begin position="344"/>
        <end position="425"/>
    </location>
</feature>
<protein>
    <submittedName>
        <fullName evidence="9">Na/Pi cotransporter family protein</fullName>
    </submittedName>
</protein>
<feature type="transmembrane region" description="Helical" evidence="7">
    <location>
        <begin position="6"/>
        <end position="28"/>
    </location>
</feature>
<feature type="transmembrane region" description="Helical" evidence="7">
    <location>
        <begin position="135"/>
        <end position="153"/>
    </location>
</feature>
<organism evidence="9 10">
    <name type="scientific">Roseovarius pelagicus</name>
    <dbReference type="NCBI Taxonomy" id="2980108"/>
    <lineage>
        <taxon>Bacteria</taxon>
        <taxon>Pseudomonadati</taxon>
        <taxon>Pseudomonadota</taxon>
        <taxon>Alphaproteobacteria</taxon>
        <taxon>Rhodobacterales</taxon>
        <taxon>Roseobacteraceae</taxon>
        <taxon>Roseovarius</taxon>
    </lineage>
</organism>
<dbReference type="Pfam" id="PF02690">
    <property type="entry name" value="Na_Pi_cotrans"/>
    <property type="match status" value="2"/>
</dbReference>
<dbReference type="PANTHER" id="PTHR10010:SF46">
    <property type="entry name" value="SODIUM-DEPENDENT PHOSPHATE TRANSPORT PROTEIN 2B"/>
    <property type="match status" value="1"/>
</dbReference>
<dbReference type="RefSeq" id="WP_263048983.1">
    <property type="nucleotide sequence ID" value="NZ_CP106738.1"/>
</dbReference>
<feature type="transmembrane region" description="Helical" evidence="7">
    <location>
        <begin position="278"/>
        <end position="298"/>
    </location>
</feature>
<keyword evidence="10" id="KW-1185">Reference proteome</keyword>
<evidence type="ECO:0000256" key="5">
    <source>
        <dbReference type="ARBA" id="ARBA00023136"/>
    </source>
</evidence>
<dbReference type="NCBIfam" id="NF037997">
    <property type="entry name" value="Na_Pi_symport"/>
    <property type="match status" value="1"/>
</dbReference>
<dbReference type="EMBL" id="CP106738">
    <property type="protein sequence ID" value="UXX84900.1"/>
    <property type="molecule type" value="Genomic_DNA"/>
</dbReference>
<feature type="transmembrane region" description="Helical" evidence="7">
    <location>
        <begin position="106"/>
        <end position="123"/>
    </location>
</feature>
<evidence type="ECO:0000313" key="10">
    <source>
        <dbReference type="Proteomes" id="UP001064087"/>
    </source>
</evidence>
<evidence type="ECO:0000313" key="9">
    <source>
        <dbReference type="EMBL" id="UXX84900.1"/>
    </source>
</evidence>
<dbReference type="Proteomes" id="UP001064087">
    <property type="component" value="Chromosome"/>
</dbReference>